<evidence type="ECO:0000313" key="3">
    <source>
        <dbReference type="Proteomes" id="UP000242415"/>
    </source>
</evidence>
<gene>
    <name evidence="2" type="ORF">SAMN05444365_101973</name>
</gene>
<dbReference type="SUPFAM" id="SSF53271">
    <property type="entry name" value="PRTase-like"/>
    <property type="match status" value="1"/>
</dbReference>
<keyword evidence="3" id="KW-1185">Reference proteome</keyword>
<dbReference type="GO" id="GO:0016757">
    <property type="term" value="F:glycosyltransferase activity"/>
    <property type="evidence" value="ECO:0007669"/>
    <property type="project" value="UniProtKB-KW"/>
</dbReference>
<dbReference type="AlphaFoldDB" id="A0A1H3HSS0"/>
<dbReference type="InterPro" id="IPR029057">
    <property type="entry name" value="PRTase-like"/>
</dbReference>
<evidence type="ECO:0000313" key="2">
    <source>
        <dbReference type="EMBL" id="SDY18482.1"/>
    </source>
</evidence>
<proteinExistence type="predicted"/>
<dbReference type="Gene3D" id="3.40.50.2020">
    <property type="match status" value="1"/>
</dbReference>
<protein>
    <submittedName>
        <fullName evidence="2">Predicted phosphoribosyltransferase</fullName>
    </submittedName>
</protein>
<accession>A0A1H3HSS0</accession>
<dbReference type="CDD" id="cd06223">
    <property type="entry name" value="PRTases_typeI"/>
    <property type="match status" value="1"/>
</dbReference>
<keyword evidence="2" id="KW-0808">Transferase</keyword>
<feature type="domain" description="Phosphoribosyltransferase" evidence="1">
    <location>
        <begin position="10"/>
        <end position="188"/>
    </location>
</feature>
<dbReference type="OrthoDB" id="9810066at2"/>
<dbReference type="RefSeq" id="WP_091551798.1">
    <property type="nucleotide sequence ID" value="NZ_FNPH01000001.1"/>
</dbReference>
<dbReference type="Pfam" id="PF00156">
    <property type="entry name" value="Pribosyltran"/>
    <property type="match status" value="1"/>
</dbReference>
<organism evidence="2 3">
    <name type="scientific">Micromonospora pattaloongensis</name>
    <dbReference type="NCBI Taxonomy" id="405436"/>
    <lineage>
        <taxon>Bacteria</taxon>
        <taxon>Bacillati</taxon>
        <taxon>Actinomycetota</taxon>
        <taxon>Actinomycetes</taxon>
        <taxon>Micromonosporales</taxon>
        <taxon>Micromonosporaceae</taxon>
        <taxon>Micromonospora</taxon>
    </lineage>
</organism>
<dbReference type="EMBL" id="FNPH01000001">
    <property type="protein sequence ID" value="SDY18482.1"/>
    <property type="molecule type" value="Genomic_DNA"/>
</dbReference>
<dbReference type="InterPro" id="IPR000836">
    <property type="entry name" value="PRTase_dom"/>
</dbReference>
<name>A0A1H3HSS0_9ACTN</name>
<sequence length="211" mass="22880">MEKPYLDRVAAGRALAARLKHLADRPDVVVLGLVRGGVPVAAVVATELRVQLDVLVVRKLGVPSAPELAFGAIGPDGVQVLNPEISERIEPERIAEVVRAETAELRRREEVYRPGRSPLDLRDRTVVIVDDGLATGATIRAAVVLCRQLHAHRIMVAVPVGSVEACAVVSADADELLCLLRPADFHAVGQFYENFEQVSDEQVTAMLTERT</sequence>
<reference evidence="3" key="1">
    <citation type="submission" date="2016-10" db="EMBL/GenBank/DDBJ databases">
        <authorList>
            <person name="Varghese N."/>
            <person name="Submissions S."/>
        </authorList>
    </citation>
    <scope>NUCLEOTIDE SEQUENCE [LARGE SCALE GENOMIC DNA]</scope>
    <source>
        <strain evidence="3">DSM 45245</strain>
    </source>
</reference>
<dbReference type="Proteomes" id="UP000242415">
    <property type="component" value="Unassembled WGS sequence"/>
</dbReference>
<dbReference type="Gene3D" id="3.30.1310.20">
    <property type="entry name" value="PRTase-like"/>
    <property type="match status" value="1"/>
</dbReference>
<keyword evidence="2" id="KW-0328">Glycosyltransferase</keyword>
<evidence type="ECO:0000259" key="1">
    <source>
        <dbReference type="Pfam" id="PF00156"/>
    </source>
</evidence>
<dbReference type="STRING" id="405436.SAMN05444365_101973"/>